<dbReference type="Pfam" id="PF11376">
    <property type="entry name" value="DUF3179"/>
    <property type="match status" value="1"/>
</dbReference>
<dbReference type="AlphaFoldDB" id="A0A1H7SCB3"/>
<evidence type="ECO:0000313" key="2">
    <source>
        <dbReference type="EMBL" id="SEL70008.1"/>
    </source>
</evidence>
<feature type="region of interest" description="Disordered" evidence="1">
    <location>
        <begin position="33"/>
        <end position="67"/>
    </location>
</feature>
<organism evidence="2 3">
    <name type="scientific">Haloferax larsenii</name>
    <dbReference type="NCBI Taxonomy" id="302484"/>
    <lineage>
        <taxon>Archaea</taxon>
        <taxon>Methanobacteriati</taxon>
        <taxon>Methanobacteriota</taxon>
        <taxon>Stenosarchaea group</taxon>
        <taxon>Halobacteria</taxon>
        <taxon>Halobacteriales</taxon>
        <taxon>Haloferacaceae</taxon>
        <taxon>Haloferax</taxon>
    </lineage>
</organism>
<dbReference type="EMBL" id="FOAD01000007">
    <property type="protein sequence ID" value="SEL70008.1"/>
    <property type="molecule type" value="Genomic_DNA"/>
</dbReference>
<evidence type="ECO:0000313" key="3">
    <source>
        <dbReference type="Proteomes" id="UP000183894"/>
    </source>
</evidence>
<dbReference type="Proteomes" id="UP000183894">
    <property type="component" value="Unassembled WGS sequence"/>
</dbReference>
<evidence type="ECO:0000256" key="1">
    <source>
        <dbReference type="SAM" id="MobiDB-lite"/>
    </source>
</evidence>
<dbReference type="PROSITE" id="PS51257">
    <property type="entry name" value="PROKAR_LIPOPROTEIN"/>
    <property type="match status" value="1"/>
</dbReference>
<accession>A0A1H7SCB3</accession>
<proteinExistence type="predicted"/>
<dbReference type="RefSeq" id="WP_074795252.1">
    <property type="nucleotide sequence ID" value="NZ_FOAD01000007.1"/>
</dbReference>
<sequence>MDRRAFLALAATGGVSLAGCGISAVGDIRATASSTSEATPAAGTTESGGQSGIEGDSRRPIPQNVSLPVPKSDLRKSVAKDAIPAITDPAFASDWDNLEIELDSGTYRPQLGVDDLVVGVELGRNARAYPLRVLSWHEVVNDRFGGLPVVVTYCPLCQSGMVARRGVDGTTATFGVSGYLWHENLVMYDSATGSLWSQLLATAIRGSETGTQLELLPSTVTTWGEWRDAVPETTVLLPPPRSDTVVGEVRFNYGFDLYDQWAKVWDAYPDTAPGDTGGDTRLRARALVLGIREGDVARAYPETQVGWVPLVEDVVEDLPVVVASVPGYTLVAYDRRVGGTTLKFERDGNVLVGGGSRWNIQTGVAEDGPFEGVRLRRANEYAPMLWFAWLAFNPETEVWSP</sequence>
<dbReference type="OrthoDB" id="2731at2157"/>
<feature type="compositionally biased region" description="Low complexity" evidence="1">
    <location>
        <begin position="33"/>
        <end position="48"/>
    </location>
</feature>
<name>A0A1H7SCB3_HALLR</name>
<dbReference type="InterPro" id="IPR021516">
    <property type="entry name" value="DUF3179"/>
</dbReference>
<evidence type="ECO:0008006" key="4">
    <source>
        <dbReference type="Google" id="ProtNLM"/>
    </source>
</evidence>
<reference evidence="2 3" key="1">
    <citation type="submission" date="2016-10" db="EMBL/GenBank/DDBJ databases">
        <authorList>
            <person name="de Groot N.N."/>
        </authorList>
    </citation>
    <scope>NUCLEOTIDE SEQUENCE [LARGE SCALE GENOMIC DNA]</scope>
    <source>
        <strain evidence="2 3">CDM_5</strain>
    </source>
</reference>
<protein>
    <recommendedName>
        <fullName evidence="4">DUF3179 domain-containing protein</fullName>
    </recommendedName>
</protein>
<gene>
    <name evidence="2" type="ORF">SAMN04488691_10717</name>
</gene>